<proteinExistence type="predicted"/>
<protein>
    <submittedName>
        <fullName evidence="1">Uncharacterized protein</fullName>
    </submittedName>
</protein>
<accession>A0ABV3J3E2</accession>
<organism evidence="1 2">
    <name type="scientific">Streptomyces roseoverticillatus</name>
    <dbReference type="NCBI Taxonomy" id="66429"/>
    <lineage>
        <taxon>Bacteria</taxon>
        <taxon>Bacillati</taxon>
        <taxon>Actinomycetota</taxon>
        <taxon>Actinomycetes</taxon>
        <taxon>Kitasatosporales</taxon>
        <taxon>Streptomycetaceae</taxon>
        <taxon>Streptomyces</taxon>
    </lineage>
</organism>
<dbReference type="Proteomes" id="UP001552479">
    <property type="component" value="Unassembled WGS sequence"/>
</dbReference>
<keyword evidence="2" id="KW-1185">Reference proteome</keyword>
<reference evidence="1 2" key="1">
    <citation type="submission" date="2024-06" db="EMBL/GenBank/DDBJ databases">
        <title>The Natural Products Discovery Center: Release of the First 8490 Sequenced Strains for Exploring Actinobacteria Biosynthetic Diversity.</title>
        <authorList>
            <person name="Kalkreuter E."/>
            <person name="Kautsar S.A."/>
            <person name="Yang D."/>
            <person name="Bader C.D."/>
            <person name="Teijaro C.N."/>
            <person name="Fluegel L."/>
            <person name="Davis C.M."/>
            <person name="Simpson J.R."/>
            <person name="Lauterbach L."/>
            <person name="Steele A.D."/>
            <person name="Gui C."/>
            <person name="Meng S."/>
            <person name="Li G."/>
            <person name="Viehrig K."/>
            <person name="Ye F."/>
            <person name="Su P."/>
            <person name="Kiefer A.F."/>
            <person name="Nichols A."/>
            <person name="Cepeda A.J."/>
            <person name="Yan W."/>
            <person name="Fan B."/>
            <person name="Jiang Y."/>
            <person name="Adhikari A."/>
            <person name="Zheng C.-J."/>
            <person name="Schuster L."/>
            <person name="Cowan T.M."/>
            <person name="Smanski M.J."/>
            <person name="Chevrette M.G."/>
            <person name="De Carvalho L.P.S."/>
            <person name="Shen B."/>
        </authorList>
    </citation>
    <scope>NUCLEOTIDE SEQUENCE [LARGE SCALE GENOMIC DNA]</scope>
    <source>
        <strain evidence="1 2">NPDC053791</strain>
    </source>
</reference>
<gene>
    <name evidence="1" type="ORF">AB0L03_27770</name>
</gene>
<evidence type="ECO:0000313" key="1">
    <source>
        <dbReference type="EMBL" id="MEV4926576.1"/>
    </source>
</evidence>
<dbReference type="RefSeq" id="WP_366089958.1">
    <property type="nucleotide sequence ID" value="NZ_JBFASG010000036.1"/>
</dbReference>
<name>A0ABV3J3E2_9ACTN</name>
<sequence length="136" mass="14691">MDIPTVWPGVLDPVPDIFRLCLTAPAFCEEDGVPAVTCCLWRGAGDAAWRTGTITFPEEGDGDPDGANVLFELLVDRSPEAYATWASGYYETPVDVEAVRALLAQRPLTPEIVTVLNPDIKLADLAEDIAEIGYPV</sequence>
<comment type="caution">
    <text evidence="1">The sequence shown here is derived from an EMBL/GenBank/DDBJ whole genome shotgun (WGS) entry which is preliminary data.</text>
</comment>
<evidence type="ECO:0000313" key="2">
    <source>
        <dbReference type="Proteomes" id="UP001552479"/>
    </source>
</evidence>
<dbReference type="EMBL" id="JBFASG010000036">
    <property type="protein sequence ID" value="MEV4926576.1"/>
    <property type="molecule type" value="Genomic_DNA"/>
</dbReference>